<dbReference type="InterPro" id="IPR025375">
    <property type="entry name" value="DUF4365"/>
</dbReference>
<accession>Q3IVS4</accession>
<dbReference type="KEGG" id="rsp:RSP_3754"/>
<dbReference type="EMBL" id="CP000144">
    <property type="protein sequence ID" value="ABA81360.1"/>
    <property type="molecule type" value="Genomic_DNA"/>
</dbReference>
<name>Q3IVS4_CERS4</name>
<keyword evidence="3" id="KW-1185">Reference proteome</keyword>
<dbReference type="Proteomes" id="UP000002703">
    <property type="component" value="Chromosome 2"/>
</dbReference>
<dbReference type="eggNOG" id="ENOG5033U9D">
    <property type="taxonomic scope" value="Bacteria"/>
</dbReference>
<organism evidence="2 3">
    <name type="scientific">Cereibacter sphaeroides (strain ATCC 17023 / DSM 158 / JCM 6121 / CCUG 31486 / LMG 2827 / NBRC 12203 / NCIMB 8253 / ATH 2.4.1.)</name>
    <name type="common">Rhodobacter sphaeroides</name>
    <dbReference type="NCBI Taxonomy" id="272943"/>
    <lineage>
        <taxon>Bacteria</taxon>
        <taxon>Pseudomonadati</taxon>
        <taxon>Pseudomonadota</taxon>
        <taxon>Alphaproteobacteria</taxon>
        <taxon>Rhodobacterales</taxon>
        <taxon>Paracoccaceae</taxon>
        <taxon>Cereibacter</taxon>
    </lineage>
</organism>
<dbReference type="Pfam" id="PF14280">
    <property type="entry name" value="DUF4365"/>
    <property type="match status" value="1"/>
</dbReference>
<reference evidence="3" key="1">
    <citation type="submission" date="2005-09" db="EMBL/GenBank/DDBJ databases">
        <title>Complete sequence of chromosome 2 of Rhodobacter sphaeroides 2.4.1.</title>
        <authorList>
            <person name="Copeland A."/>
            <person name="Lucas S."/>
            <person name="Lapidus A."/>
            <person name="Barry K."/>
            <person name="Detter J.C."/>
            <person name="Glavina T."/>
            <person name="Hammon N."/>
            <person name="Israni S."/>
            <person name="Pitluck S."/>
            <person name="Richardson P."/>
            <person name="Mackenzie C."/>
            <person name="Choudhary M."/>
            <person name="Larimer F."/>
            <person name="Hauser L.J."/>
            <person name="Land M."/>
            <person name="Donohue T.J."/>
            <person name="Kaplan S."/>
        </authorList>
    </citation>
    <scope>NUCLEOTIDE SEQUENCE [LARGE SCALE GENOMIC DNA]</scope>
    <source>
        <strain evidence="3">ATCC 17023 / DSM 158 / JCM 6121 / CCUG 31486 / LMG 2827 / NBRC 12203 / NCIMB 8253 / ATH 2.4.1.</strain>
    </source>
</reference>
<gene>
    <name evidence="2" type="ORF">RSP_3754</name>
</gene>
<proteinExistence type="predicted"/>
<dbReference type="AlphaFoldDB" id="Q3IVS4"/>
<evidence type="ECO:0000313" key="3">
    <source>
        <dbReference type="Proteomes" id="UP000002703"/>
    </source>
</evidence>
<dbReference type="OrthoDB" id="7058312at2"/>
<dbReference type="EnsemblBacteria" id="ABA81360">
    <property type="protein sequence ID" value="ABA81360"/>
    <property type="gene ID" value="RSP_3754"/>
</dbReference>
<sequence length="320" mass="36399">MDSLQRGAAGRDLVSFQVRSLLQSSWQNIDPENDNGIDGIISLREGKAFLGRLLFVQVKSGPSFLLDYKRKRVSGYIGVKIGKDYIATHRPRWEALPGPVILVYVAEPDKKTSSIFWQNLKSDASYSSTNKNVVLIPRHQTFGSEAKGALRRLTGSKADDAPLKNIDMRKIERLSQISVHDRKSARQFYREWSQSNLRHHPELGDIEVTNAGWRHLTRRSRNPENIQNSFFLLEAARQMIIQGADWRQLGSAKTRERSQTTDVLDALSLRASVTFKSRAPATVQVIIRRTRSICKLTGSGRSRLYFYSVHELRRGNSISY</sequence>
<protein>
    <recommendedName>
        <fullName evidence="1">DUF4365 domain-containing protein</fullName>
    </recommendedName>
</protein>
<evidence type="ECO:0000313" key="2">
    <source>
        <dbReference type="EMBL" id="ABA81360.1"/>
    </source>
</evidence>
<feature type="domain" description="DUF4365" evidence="1">
    <location>
        <begin position="9"/>
        <end position="153"/>
    </location>
</feature>
<evidence type="ECO:0000259" key="1">
    <source>
        <dbReference type="Pfam" id="PF14280"/>
    </source>
</evidence>